<evidence type="ECO:0000256" key="1">
    <source>
        <dbReference type="ARBA" id="ARBA00001946"/>
    </source>
</evidence>
<comment type="cofactor">
    <cofactor evidence="1">
        <name>Mg(2+)</name>
        <dbReference type="ChEBI" id="CHEBI:18420"/>
    </cofactor>
</comment>
<dbReference type="Pfam" id="PF00293">
    <property type="entry name" value="NUDIX"/>
    <property type="match status" value="1"/>
</dbReference>
<evidence type="ECO:0000256" key="2">
    <source>
        <dbReference type="ARBA" id="ARBA00022801"/>
    </source>
</evidence>
<gene>
    <name evidence="4" type="primary">nudE</name>
    <name evidence="4" type="ORF">K6Y31_08065</name>
</gene>
<dbReference type="PANTHER" id="PTHR11839:SF12">
    <property type="entry name" value="ADP COMPOUNDS HYDROLASE NUDE"/>
    <property type="match status" value="1"/>
</dbReference>
<dbReference type="Proteomes" id="UP001201273">
    <property type="component" value="Unassembled WGS sequence"/>
</dbReference>
<dbReference type="PANTHER" id="PTHR11839">
    <property type="entry name" value="UDP/ADP-SUGAR PYROPHOSPHATASE"/>
    <property type="match status" value="1"/>
</dbReference>
<feature type="domain" description="Nudix hydrolase" evidence="3">
    <location>
        <begin position="46"/>
        <end position="173"/>
    </location>
</feature>
<dbReference type="CDD" id="cd24156">
    <property type="entry name" value="NUDIX_ADPRase_NudE"/>
    <property type="match status" value="1"/>
</dbReference>
<evidence type="ECO:0000259" key="3">
    <source>
        <dbReference type="PROSITE" id="PS51462"/>
    </source>
</evidence>
<comment type="caution">
    <text evidence="4">The sequence shown here is derived from an EMBL/GenBank/DDBJ whole genome shotgun (WGS) entry which is preliminary data.</text>
</comment>
<dbReference type="InterPro" id="IPR000086">
    <property type="entry name" value="NUDIX_hydrolase_dom"/>
</dbReference>
<dbReference type="Gene3D" id="3.90.79.10">
    <property type="entry name" value="Nucleoside Triphosphate Pyrophosphohydrolase"/>
    <property type="match status" value="1"/>
</dbReference>
<dbReference type="GO" id="GO:0016787">
    <property type="term" value="F:hydrolase activity"/>
    <property type="evidence" value="ECO:0007669"/>
    <property type="project" value="UniProtKB-KW"/>
</dbReference>
<dbReference type="PROSITE" id="PS51462">
    <property type="entry name" value="NUDIX"/>
    <property type="match status" value="1"/>
</dbReference>
<dbReference type="InterPro" id="IPR020084">
    <property type="entry name" value="NUDIX_hydrolase_CS"/>
</dbReference>
<dbReference type="EMBL" id="JAIMJA010000006">
    <property type="protein sequence ID" value="MCE2594770.1"/>
    <property type="molecule type" value="Genomic_DNA"/>
</dbReference>
<dbReference type="EC" id="3.6.1.-" evidence="4"/>
<dbReference type="RefSeq" id="WP_233052290.1">
    <property type="nucleotide sequence ID" value="NZ_JAIMJA010000006.1"/>
</dbReference>
<keyword evidence="2 4" id="KW-0378">Hydrolase</keyword>
<keyword evidence="5" id="KW-1185">Reference proteome</keyword>
<proteinExistence type="predicted"/>
<evidence type="ECO:0000313" key="4">
    <source>
        <dbReference type="EMBL" id="MCE2594770.1"/>
    </source>
</evidence>
<dbReference type="InterPro" id="IPR015797">
    <property type="entry name" value="NUDIX_hydrolase-like_dom_sf"/>
</dbReference>
<accession>A0ABS8WBJ8</accession>
<evidence type="ECO:0000313" key="5">
    <source>
        <dbReference type="Proteomes" id="UP001201273"/>
    </source>
</evidence>
<reference evidence="4 5" key="1">
    <citation type="journal article" date="2022" name="Environ. Microbiol. Rep.">
        <title>Eco-phylogenetic analyses reveal divergent evolution of vitamin B12 metabolism in the marine bacterial family 'Psychromonadaceae'.</title>
        <authorList>
            <person name="Jin X."/>
            <person name="Yang Y."/>
            <person name="Cao H."/>
            <person name="Gao B."/>
            <person name="Zhao Z."/>
        </authorList>
    </citation>
    <scope>NUCLEOTIDE SEQUENCE [LARGE SCALE GENOMIC DNA]</scope>
    <source>
        <strain evidence="4 5">MKS20</strain>
    </source>
</reference>
<dbReference type="SUPFAM" id="SSF55811">
    <property type="entry name" value="Nudix"/>
    <property type="match status" value="1"/>
</dbReference>
<organism evidence="4 5">
    <name type="scientific">Motilimonas cestriensis</name>
    <dbReference type="NCBI Taxonomy" id="2742685"/>
    <lineage>
        <taxon>Bacteria</taxon>
        <taxon>Pseudomonadati</taxon>
        <taxon>Pseudomonadota</taxon>
        <taxon>Gammaproteobacteria</taxon>
        <taxon>Alteromonadales</taxon>
        <taxon>Alteromonadales genera incertae sedis</taxon>
        <taxon>Motilimonas</taxon>
    </lineage>
</organism>
<dbReference type="NCBIfam" id="NF008736">
    <property type="entry name" value="PRK11762.1"/>
    <property type="match status" value="1"/>
</dbReference>
<name>A0ABS8WBJ8_9GAMM</name>
<dbReference type="PROSITE" id="PS00893">
    <property type="entry name" value="NUDIX_BOX"/>
    <property type="match status" value="1"/>
</dbReference>
<protein>
    <submittedName>
        <fullName evidence="4">ADP compounds hydrolase NudE</fullName>
        <ecNumber evidence="4">3.6.1.-</ecNumber>
    </submittedName>
</protein>
<sequence>MAKSAEKPKIINAEIVAQSRFFKVEALDLCFSNGEQRRYERMKSSGRGAVMMVPIHNNESLILVREYAAGTHSYELGFPKGLIDEGEQAEVAANRELMEEAGFGAKQFYPLKSLQLAPAYFANAMSVFIADDLYPQTLPGDEPEPLEVVYWPIKDALQLLNEPDFNEARSVCALMLALKWLETDPRKGV</sequence>